<keyword evidence="2" id="KW-1185">Reference proteome</keyword>
<name>A0A239LMJ6_EKHLU</name>
<dbReference type="GO" id="GO:0019867">
    <property type="term" value="C:outer membrane"/>
    <property type="evidence" value="ECO:0007669"/>
    <property type="project" value="InterPro"/>
</dbReference>
<dbReference type="InterPro" id="IPR007485">
    <property type="entry name" value="LPS_assembly_LptE"/>
</dbReference>
<gene>
    <name evidence="1" type="ORF">SAMN05421640_3395</name>
</gene>
<evidence type="ECO:0000313" key="2">
    <source>
        <dbReference type="Proteomes" id="UP000198393"/>
    </source>
</evidence>
<dbReference type="OrthoDB" id="9790776at2"/>
<dbReference type="GO" id="GO:0043165">
    <property type="term" value="P:Gram-negative-bacterium-type cell outer membrane assembly"/>
    <property type="evidence" value="ECO:0007669"/>
    <property type="project" value="InterPro"/>
</dbReference>
<protein>
    <submittedName>
        <fullName evidence="1">Lipopolysaccharide-assembly</fullName>
    </submittedName>
</protein>
<evidence type="ECO:0000313" key="1">
    <source>
        <dbReference type="EMBL" id="SNT31796.1"/>
    </source>
</evidence>
<dbReference type="EMBL" id="FZPD01000005">
    <property type="protein sequence ID" value="SNT31796.1"/>
    <property type="molecule type" value="Genomic_DNA"/>
</dbReference>
<dbReference type="PROSITE" id="PS51257">
    <property type="entry name" value="PROKAR_LIPOPROTEIN"/>
    <property type="match status" value="1"/>
</dbReference>
<dbReference type="RefSeq" id="WP_089358050.1">
    <property type="nucleotide sequence ID" value="NZ_FZPD01000005.1"/>
</dbReference>
<sequence length="175" mass="19190">MNWKTFSLIILLISSGLGTGCGVYSFTGASISPDVKTISIQTFYNNAPLGPSNMSVLFTENIKDYFQQNTSLELVDNNGDLQIDGYISNYTITPVAATAGNQGQADFSALSRITITVSATYTNVQDPSFDFDKSFSFFKDFDNNSTNLASDEEAFVEEIFDQIVLDIFNASVANW</sequence>
<organism evidence="1 2">
    <name type="scientific">Ekhidna lutea</name>
    <dbReference type="NCBI Taxonomy" id="447679"/>
    <lineage>
        <taxon>Bacteria</taxon>
        <taxon>Pseudomonadati</taxon>
        <taxon>Bacteroidota</taxon>
        <taxon>Cytophagia</taxon>
        <taxon>Cytophagales</taxon>
        <taxon>Reichenbachiellaceae</taxon>
        <taxon>Ekhidna</taxon>
    </lineage>
</organism>
<proteinExistence type="predicted"/>
<accession>A0A239LMJ6</accession>
<dbReference type="Proteomes" id="UP000198393">
    <property type="component" value="Unassembled WGS sequence"/>
</dbReference>
<reference evidence="1 2" key="1">
    <citation type="submission" date="2017-06" db="EMBL/GenBank/DDBJ databases">
        <authorList>
            <person name="Kim H.J."/>
            <person name="Triplett B.A."/>
        </authorList>
    </citation>
    <scope>NUCLEOTIDE SEQUENCE [LARGE SCALE GENOMIC DNA]</scope>
    <source>
        <strain evidence="1 2">DSM 19307</strain>
    </source>
</reference>
<dbReference type="Pfam" id="PF04390">
    <property type="entry name" value="LptE"/>
    <property type="match status" value="1"/>
</dbReference>
<dbReference type="AlphaFoldDB" id="A0A239LMJ6"/>